<organism evidence="1 2">
    <name type="scientific">Janthinobacterium lividum</name>
    <dbReference type="NCBI Taxonomy" id="29581"/>
    <lineage>
        <taxon>Bacteria</taxon>
        <taxon>Pseudomonadati</taxon>
        <taxon>Pseudomonadota</taxon>
        <taxon>Betaproteobacteria</taxon>
        <taxon>Burkholderiales</taxon>
        <taxon>Oxalobacteraceae</taxon>
        <taxon>Janthinobacterium</taxon>
    </lineage>
</organism>
<protein>
    <submittedName>
        <fullName evidence="1">Uncharacterized protein</fullName>
    </submittedName>
</protein>
<dbReference type="RefSeq" id="WP_208672426.1">
    <property type="nucleotide sequence ID" value="NZ_CP071520.1"/>
</dbReference>
<dbReference type="AlphaFoldDB" id="A0AAJ4MR22"/>
<dbReference type="EMBL" id="CP071520">
    <property type="protein sequence ID" value="QSX95337.1"/>
    <property type="molecule type" value="Genomic_DNA"/>
</dbReference>
<proteinExistence type="predicted"/>
<evidence type="ECO:0000313" key="1">
    <source>
        <dbReference type="EMBL" id="QSX95337.1"/>
    </source>
</evidence>
<dbReference type="Proteomes" id="UP000662821">
    <property type="component" value="Chromosome"/>
</dbReference>
<gene>
    <name evidence="1" type="ORF">J3P46_22075</name>
</gene>
<reference evidence="1 2" key="1">
    <citation type="submission" date="2021-03" db="EMBL/GenBank/DDBJ databases">
        <title>Draft genome sequence of Janthinobacterium sp. strain PLB02 isolated from infected primmorphs (Lubomirskia baicalensis).</title>
        <authorList>
            <person name="Chernogor L.I."/>
            <person name="Belikov S.I."/>
            <person name="Petrushin I.S."/>
        </authorList>
    </citation>
    <scope>NUCLEOTIDE SEQUENCE [LARGE SCALE GENOMIC DNA]</scope>
    <source>
        <strain evidence="1 2">PLB02</strain>
    </source>
</reference>
<name>A0AAJ4MR22_9BURK</name>
<evidence type="ECO:0000313" key="2">
    <source>
        <dbReference type="Proteomes" id="UP000662821"/>
    </source>
</evidence>
<sequence>MRIAPHPSFYTVAALTARMLAGIKGWGMKKIVAVLLASSTALLAGCGGGGSSGDAGNSNAGSALAPYVGTWQAPCDGHEREIMVVAAKADGSGAMELSSTTEIYLKTGCGGTLLGTETMTAKISATPDGVVDVLVKLTENGAASNVRIDKLNLSIPAYAFNVTGPGVQYVKKDGKQQWCIEYEGGSTCLLDEGMRPAQTIKGGIVLRDNNLYTFSHNGTAYEPDMLYVKK</sequence>
<accession>A0AAJ4MR22</accession>